<evidence type="ECO:0000313" key="3">
    <source>
        <dbReference type="EMBL" id="TXC81708.1"/>
    </source>
</evidence>
<dbReference type="Proteomes" id="UP000321168">
    <property type="component" value="Unassembled WGS sequence"/>
</dbReference>
<dbReference type="OrthoDB" id="947434at2"/>
<keyword evidence="1" id="KW-0732">Signal</keyword>
<dbReference type="RefSeq" id="WP_147013677.1">
    <property type="nucleotide sequence ID" value="NZ_VORB01000003.1"/>
</dbReference>
<accession>A0A5C6VEV0</accession>
<comment type="caution">
    <text evidence="3">The sequence shown here is derived from an EMBL/GenBank/DDBJ whole genome shotgun (WGS) entry which is preliminary data.</text>
</comment>
<proteinExistence type="predicted"/>
<organism evidence="3 4">
    <name type="scientific">Luteibaculum oceani</name>
    <dbReference type="NCBI Taxonomy" id="1294296"/>
    <lineage>
        <taxon>Bacteria</taxon>
        <taxon>Pseudomonadati</taxon>
        <taxon>Bacteroidota</taxon>
        <taxon>Flavobacteriia</taxon>
        <taxon>Flavobacteriales</taxon>
        <taxon>Luteibaculaceae</taxon>
        <taxon>Luteibaculum</taxon>
    </lineage>
</organism>
<dbReference type="EMBL" id="VORB01000003">
    <property type="protein sequence ID" value="TXC81708.1"/>
    <property type="molecule type" value="Genomic_DNA"/>
</dbReference>
<keyword evidence="4" id="KW-1185">Reference proteome</keyword>
<evidence type="ECO:0000259" key="2">
    <source>
        <dbReference type="Pfam" id="PF13568"/>
    </source>
</evidence>
<feature type="domain" description="Outer membrane protein beta-barrel" evidence="2">
    <location>
        <begin position="18"/>
        <end position="171"/>
    </location>
</feature>
<dbReference type="AlphaFoldDB" id="A0A5C6VEV0"/>
<dbReference type="Pfam" id="PF13568">
    <property type="entry name" value="OMP_b-brl_2"/>
    <property type="match status" value="1"/>
</dbReference>
<protein>
    <submittedName>
        <fullName evidence="3">PorT family protein</fullName>
    </submittedName>
</protein>
<sequence>MKKSLLVLITFCSFGLFAQEISLQGGVSFGALDYEIAAFPNSNLYEESTTEANFRFSFLKPLKEGQSLDFGLGYLVKSGQNEFVFTNNQGEETGSTTTQLRFNYLSLSGLYTYNISSDGIIPYVQIGPKLDVLIDDNTGEGFDKDNLNSVQFGAVGGLGVKKEFGKMVLGLISRYHLDFNKIGKWQNDGQEGTNSISGNRFTLNASISYRL</sequence>
<evidence type="ECO:0000256" key="1">
    <source>
        <dbReference type="SAM" id="SignalP"/>
    </source>
</evidence>
<feature type="chain" id="PRO_5023121199" evidence="1">
    <location>
        <begin position="19"/>
        <end position="211"/>
    </location>
</feature>
<name>A0A5C6VEV0_9FLAO</name>
<evidence type="ECO:0000313" key="4">
    <source>
        <dbReference type="Proteomes" id="UP000321168"/>
    </source>
</evidence>
<feature type="signal peptide" evidence="1">
    <location>
        <begin position="1"/>
        <end position="18"/>
    </location>
</feature>
<dbReference type="InterPro" id="IPR025665">
    <property type="entry name" value="Beta-barrel_OMP_2"/>
</dbReference>
<gene>
    <name evidence="3" type="ORF">FRX97_04105</name>
</gene>
<reference evidence="3 4" key="1">
    <citation type="submission" date="2019-08" db="EMBL/GenBank/DDBJ databases">
        <title>Genome of Luteibaculum oceani JCM 18817.</title>
        <authorList>
            <person name="Bowman J.P."/>
        </authorList>
    </citation>
    <scope>NUCLEOTIDE SEQUENCE [LARGE SCALE GENOMIC DNA]</scope>
    <source>
        <strain evidence="3 4">JCM 18817</strain>
    </source>
</reference>